<protein>
    <submittedName>
        <fullName evidence="2">Uncharacterized protein</fullName>
    </submittedName>
</protein>
<feature type="compositionally biased region" description="Basic and acidic residues" evidence="1">
    <location>
        <begin position="13"/>
        <end position="30"/>
    </location>
</feature>
<keyword evidence="3" id="KW-1185">Reference proteome</keyword>
<proteinExistence type="predicted"/>
<name>A0ABP1AEF2_9BRYO</name>
<evidence type="ECO:0000313" key="3">
    <source>
        <dbReference type="Proteomes" id="UP001497522"/>
    </source>
</evidence>
<evidence type="ECO:0000256" key="1">
    <source>
        <dbReference type="SAM" id="MobiDB-lite"/>
    </source>
</evidence>
<dbReference type="Proteomes" id="UP001497522">
    <property type="component" value="Chromosome 11"/>
</dbReference>
<feature type="region of interest" description="Disordered" evidence="1">
    <location>
        <begin position="1"/>
        <end position="37"/>
    </location>
</feature>
<gene>
    <name evidence="2" type="ORF">CSSPJE1EN2_LOCUS3879</name>
</gene>
<accession>A0ABP1AEF2</accession>
<dbReference type="EMBL" id="OZ023712">
    <property type="protein sequence ID" value="CAK9860884.1"/>
    <property type="molecule type" value="Genomic_DNA"/>
</dbReference>
<evidence type="ECO:0000313" key="2">
    <source>
        <dbReference type="EMBL" id="CAK9860884.1"/>
    </source>
</evidence>
<reference evidence="2" key="1">
    <citation type="submission" date="2024-03" db="EMBL/GenBank/DDBJ databases">
        <authorList>
            <consortium name="ELIXIR-Norway"/>
            <consortium name="Elixir Norway"/>
        </authorList>
    </citation>
    <scope>NUCLEOTIDE SEQUENCE</scope>
</reference>
<sequence>MQECRVSSHASRTKAEHLAKAAVRTPEDTKVSSGRPTATAKIHGNLVGSRPMDITQHRNIQVLITFYAHSHAMMITSTPSNLDLQFRRNVSVVILPPALCKFHLAHHTS</sequence>
<organism evidence="2 3">
    <name type="scientific">Sphagnum jensenii</name>
    <dbReference type="NCBI Taxonomy" id="128206"/>
    <lineage>
        <taxon>Eukaryota</taxon>
        <taxon>Viridiplantae</taxon>
        <taxon>Streptophyta</taxon>
        <taxon>Embryophyta</taxon>
        <taxon>Bryophyta</taxon>
        <taxon>Sphagnophytina</taxon>
        <taxon>Sphagnopsida</taxon>
        <taxon>Sphagnales</taxon>
        <taxon>Sphagnaceae</taxon>
        <taxon>Sphagnum</taxon>
    </lineage>
</organism>